<dbReference type="SMART" id="SM00382">
    <property type="entry name" value="AAA"/>
    <property type="match status" value="1"/>
</dbReference>
<dbReference type="GO" id="GO:0016887">
    <property type="term" value="F:ATP hydrolysis activity"/>
    <property type="evidence" value="ECO:0007669"/>
    <property type="project" value="RHEA"/>
</dbReference>
<dbReference type="STRING" id="1619036.US58_C0005G0053"/>
<keyword evidence="2 9" id="KW-0547">Nucleotide-binding</keyword>
<reference evidence="11 12" key="1">
    <citation type="journal article" date="2015" name="Nature">
        <title>rRNA introns, odd ribosomes, and small enigmatic genomes across a large radiation of phyla.</title>
        <authorList>
            <person name="Brown C.T."/>
            <person name="Hug L.A."/>
            <person name="Thomas B.C."/>
            <person name="Sharon I."/>
            <person name="Castelle C.J."/>
            <person name="Singh A."/>
            <person name="Wilkins M.J."/>
            <person name="Williams K.H."/>
            <person name="Banfield J.F."/>
        </authorList>
    </citation>
    <scope>NUCLEOTIDE SEQUENCE [LARGE SCALE GENOMIC DNA]</scope>
</reference>
<dbReference type="InterPro" id="IPR003593">
    <property type="entry name" value="AAA+_ATPase"/>
</dbReference>
<gene>
    <name evidence="9" type="primary">ruvB</name>
    <name evidence="11" type="ORF">US58_C0005G0053</name>
</gene>
<dbReference type="Pfam" id="PF05491">
    <property type="entry name" value="WHD_RuvB"/>
    <property type="match status" value="1"/>
</dbReference>
<evidence type="ECO:0000256" key="6">
    <source>
        <dbReference type="ARBA" id="ARBA00023125"/>
    </source>
</evidence>
<comment type="similarity">
    <text evidence="9">Belongs to the RuvB family.</text>
</comment>
<dbReference type="GO" id="GO:0048476">
    <property type="term" value="C:Holliday junction resolvase complex"/>
    <property type="evidence" value="ECO:0007669"/>
    <property type="project" value="UniProtKB-UniRule"/>
</dbReference>
<feature type="binding site" evidence="9">
    <location>
        <position position="339"/>
    </location>
    <ligand>
        <name>DNA</name>
        <dbReference type="ChEBI" id="CHEBI:16991"/>
    </ligand>
</feature>
<comment type="subunit">
    <text evidence="9">Homohexamer. Forms an RuvA(8)-RuvB(12)-Holliday junction (HJ) complex. HJ DNA is sandwiched between 2 RuvA tetramers; dsDNA enters through RuvA and exits via RuvB. An RuvB hexamer assembles on each DNA strand where it exits the tetramer. Each RuvB hexamer is contacted by two RuvA subunits (via domain III) on 2 adjacent RuvB subunits; this complex drives branch migration. In the full resolvosome a probable DNA-RuvA(4)-RuvB(12)-RuvC(2) complex forms which resolves the HJ.</text>
</comment>
<protein>
    <recommendedName>
        <fullName evidence="9">Holliday junction branch migration complex subunit RuvB</fullName>
        <ecNumber evidence="9">3.6.4.-</ecNumber>
    </recommendedName>
</protein>
<feature type="binding site" evidence="9">
    <location>
        <position position="344"/>
    </location>
    <ligand>
        <name>DNA</name>
        <dbReference type="ChEBI" id="CHEBI:16991"/>
    </ligand>
</feature>
<comment type="subcellular location">
    <subcellularLocation>
        <location evidence="9">Cytoplasm</location>
    </subcellularLocation>
</comment>
<keyword evidence="6 9" id="KW-0238">DNA-binding</keyword>
<comment type="domain">
    <text evidence="9">Has 3 domains, the large (RuvB-L) and small ATPase (RuvB-S) domains and the C-terminal head (RuvB-H) domain. The head domain binds DNA, while the ATPase domains jointly bind ATP, ADP or are empty depending on the state of the subunit in the translocation cycle. During a single DNA translocation step the structure of each domain remains the same, but their relative positions change.</text>
</comment>
<dbReference type="AlphaFoldDB" id="A0A0G0HD98"/>
<organism evidence="11 12">
    <name type="scientific">Candidatus Magasanikbacteria bacterium GW2011_GWA2_37_8</name>
    <dbReference type="NCBI Taxonomy" id="1619036"/>
    <lineage>
        <taxon>Bacteria</taxon>
        <taxon>Candidatus Magasanikiibacteriota</taxon>
    </lineage>
</organism>
<comment type="caution">
    <text evidence="11">The sequence shown here is derived from an EMBL/GenBank/DDBJ whole genome shotgun (WGS) entry which is preliminary data.</text>
</comment>
<dbReference type="PATRIC" id="fig|1619036.3.peg.189"/>
<evidence type="ECO:0000256" key="2">
    <source>
        <dbReference type="ARBA" id="ARBA00022741"/>
    </source>
</evidence>
<dbReference type="InterPro" id="IPR041445">
    <property type="entry name" value="AAA_lid_4"/>
</dbReference>
<dbReference type="InterPro" id="IPR008823">
    <property type="entry name" value="RuvB_wg_C"/>
</dbReference>
<dbReference type="Pfam" id="PF17864">
    <property type="entry name" value="AAA_lid_4"/>
    <property type="match status" value="1"/>
</dbReference>
<dbReference type="EMBL" id="LBTN01000005">
    <property type="protein sequence ID" value="KKQ41128.1"/>
    <property type="molecule type" value="Genomic_DNA"/>
</dbReference>
<dbReference type="InterPro" id="IPR004605">
    <property type="entry name" value="DNA_helicase_Holl-junc_RuvB"/>
</dbReference>
<evidence type="ECO:0000313" key="11">
    <source>
        <dbReference type="EMBL" id="KKQ41128.1"/>
    </source>
</evidence>
<feature type="region of interest" description="Head domain (RuvB-H)" evidence="9">
    <location>
        <begin position="284"/>
        <end position="365"/>
    </location>
</feature>
<evidence type="ECO:0000313" key="12">
    <source>
        <dbReference type="Proteomes" id="UP000034333"/>
    </source>
</evidence>
<keyword evidence="3 9" id="KW-0227">DNA damage</keyword>
<feature type="binding site" evidence="9">
    <location>
        <position position="94"/>
    </location>
    <ligand>
        <name>ATP</name>
        <dbReference type="ChEBI" id="CHEBI:30616"/>
    </ligand>
</feature>
<dbReference type="PANTHER" id="PTHR42848">
    <property type="match status" value="1"/>
</dbReference>
<dbReference type="EC" id="3.6.4.-" evidence="9"/>
<dbReference type="InterPro" id="IPR027417">
    <property type="entry name" value="P-loop_NTPase"/>
</dbReference>
<evidence type="ECO:0000256" key="8">
    <source>
        <dbReference type="ARBA" id="ARBA00023204"/>
    </source>
</evidence>
<evidence type="ECO:0000256" key="7">
    <source>
        <dbReference type="ARBA" id="ARBA00023172"/>
    </source>
</evidence>
<proteinExistence type="inferred from homology"/>
<evidence type="ECO:0000256" key="4">
    <source>
        <dbReference type="ARBA" id="ARBA00022801"/>
    </source>
</evidence>
<dbReference type="Gene3D" id="1.10.8.60">
    <property type="match status" value="1"/>
</dbReference>
<comment type="catalytic activity">
    <reaction evidence="9">
        <text>ATP + H2O = ADP + phosphate + H(+)</text>
        <dbReference type="Rhea" id="RHEA:13065"/>
        <dbReference type="ChEBI" id="CHEBI:15377"/>
        <dbReference type="ChEBI" id="CHEBI:15378"/>
        <dbReference type="ChEBI" id="CHEBI:30616"/>
        <dbReference type="ChEBI" id="CHEBI:43474"/>
        <dbReference type="ChEBI" id="CHEBI:456216"/>
    </reaction>
</comment>
<dbReference type="GO" id="GO:0006310">
    <property type="term" value="P:DNA recombination"/>
    <property type="evidence" value="ECO:0007669"/>
    <property type="project" value="UniProtKB-UniRule"/>
</dbReference>
<feature type="binding site" evidence="9">
    <location>
        <position position="199"/>
    </location>
    <ligand>
        <name>ATP</name>
        <dbReference type="ChEBI" id="CHEBI:30616"/>
    </ligand>
</feature>
<dbReference type="Gene3D" id="1.10.10.10">
    <property type="entry name" value="Winged helix-like DNA-binding domain superfamily/Winged helix DNA-binding domain"/>
    <property type="match status" value="1"/>
</dbReference>
<dbReference type="InterPro" id="IPR036388">
    <property type="entry name" value="WH-like_DNA-bd_sf"/>
</dbReference>
<evidence type="ECO:0000256" key="9">
    <source>
        <dbReference type="HAMAP-Rule" id="MF_00016"/>
    </source>
</evidence>
<feature type="binding site" evidence="9">
    <location>
        <position position="94"/>
    </location>
    <ligand>
        <name>Mg(2+)</name>
        <dbReference type="ChEBI" id="CHEBI:18420"/>
    </ligand>
</feature>
<feature type="binding site" evidence="9">
    <location>
        <position position="95"/>
    </location>
    <ligand>
        <name>ATP</name>
        <dbReference type="ChEBI" id="CHEBI:30616"/>
    </ligand>
</feature>
<evidence type="ECO:0000256" key="5">
    <source>
        <dbReference type="ARBA" id="ARBA00022840"/>
    </source>
</evidence>
<sequence>MEEELIEIEERIITPQAGNEEAVFEITLRPQQLVDFVGHEEAVFEITLRPQQLVDFVGQEQLKQNLNIAIQAATKRGESLEHIMLYGNPGLGKTTLAHIIAHEMNANIKVTSGPTLEKVGDLAAILSNLQEGDVLFIDEIHRLNKTIAEVLYPALEDYALDIIIGQGPAARSIRVPLAHFTLIGATTKLSSLPGPLRDRFGHVYHLNFYEPEDIEKIIKRNSNILKVNIEPEALALIASRARRTPRIANRLLKRVRDYSEVHGNGGMVNKKIAGEAMALLAIDEFGLDEIDRRLLTILIEKFDGGPAGLNTLAAAIAEEMDTIETIYEPFLLQMGFLERTPRGRKATNAAYKHLGFDTPKIATLL</sequence>
<dbReference type="Gene3D" id="3.40.50.300">
    <property type="entry name" value="P-loop containing nucleotide triphosphate hydrolases"/>
    <property type="match status" value="1"/>
</dbReference>
<feature type="binding site" evidence="9">
    <location>
        <position position="93"/>
    </location>
    <ligand>
        <name>ATP</name>
        <dbReference type="ChEBI" id="CHEBI:30616"/>
    </ligand>
</feature>
<feature type="binding site" evidence="9">
    <location>
        <position position="48"/>
    </location>
    <ligand>
        <name>ATP</name>
        <dbReference type="ChEBI" id="CHEBI:30616"/>
    </ligand>
</feature>
<dbReference type="PANTHER" id="PTHR42848:SF1">
    <property type="entry name" value="HOLLIDAY JUNCTION BRANCH MIGRATION COMPLEX SUBUNIT RUVB"/>
    <property type="match status" value="1"/>
</dbReference>
<comment type="caution">
    <text evidence="9">Lacks conserved residue(s) required for the propagation of feature annotation.</text>
</comment>
<evidence type="ECO:0000256" key="1">
    <source>
        <dbReference type="ARBA" id="ARBA00022490"/>
    </source>
</evidence>
<dbReference type="InterPro" id="IPR036390">
    <property type="entry name" value="WH_DNA-bd_sf"/>
</dbReference>
<dbReference type="GO" id="GO:0009378">
    <property type="term" value="F:four-way junction helicase activity"/>
    <property type="evidence" value="ECO:0007669"/>
    <property type="project" value="InterPro"/>
</dbReference>
<keyword evidence="4 9" id="KW-0378">Hydrolase</keyword>
<feature type="binding site" evidence="9">
    <location>
        <position position="246"/>
    </location>
    <ligand>
        <name>ATP</name>
        <dbReference type="ChEBI" id="CHEBI:30616"/>
    </ligand>
</feature>
<keyword evidence="7 9" id="KW-0233">DNA recombination</keyword>
<dbReference type="GO" id="GO:0005524">
    <property type="term" value="F:ATP binding"/>
    <property type="evidence" value="ECO:0007669"/>
    <property type="project" value="UniProtKB-UniRule"/>
</dbReference>
<keyword evidence="1 9" id="KW-0963">Cytoplasm</keyword>
<dbReference type="CDD" id="cd00009">
    <property type="entry name" value="AAA"/>
    <property type="match status" value="1"/>
</dbReference>
<dbReference type="InterPro" id="IPR008824">
    <property type="entry name" value="RuvB-like_N"/>
</dbReference>
<feature type="binding site" evidence="9">
    <location>
        <position position="209"/>
    </location>
    <ligand>
        <name>ATP</name>
        <dbReference type="ChEBI" id="CHEBI:30616"/>
    </ligand>
</feature>
<keyword evidence="11" id="KW-0347">Helicase</keyword>
<dbReference type="Pfam" id="PF05496">
    <property type="entry name" value="RuvB_N"/>
    <property type="match status" value="1"/>
</dbReference>
<dbReference type="SUPFAM" id="SSF46785">
    <property type="entry name" value="Winged helix' DNA-binding domain"/>
    <property type="match status" value="1"/>
</dbReference>
<feature type="binding site" evidence="9">
    <location>
        <position position="49"/>
    </location>
    <ligand>
        <name>ATP</name>
        <dbReference type="ChEBI" id="CHEBI:30616"/>
    </ligand>
</feature>
<keyword evidence="8 9" id="KW-0234">DNA repair</keyword>
<feature type="domain" description="AAA+ ATPase" evidence="10">
    <location>
        <begin position="79"/>
        <end position="210"/>
    </location>
</feature>
<feature type="binding site" evidence="9">
    <location>
        <begin position="156"/>
        <end position="158"/>
    </location>
    <ligand>
        <name>ATP</name>
        <dbReference type="ChEBI" id="CHEBI:30616"/>
    </ligand>
</feature>
<accession>A0A0G0HD98</accession>
<dbReference type="SUPFAM" id="SSF52540">
    <property type="entry name" value="P-loop containing nucleoside triphosphate hydrolases"/>
    <property type="match status" value="1"/>
</dbReference>
<keyword evidence="5 9" id="KW-0067">ATP-binding</keyword>
<dbReference type="GO" id="GO:0006281">
    <property type="term" value="P:DNA repair"/>
    <property type="evidence" value="ECO:0007669"/>
    <property type="project" value="UniProtKB-UniRule"/>
</dbReference>
<feature type="binding site" evidence="9">
    <location>
        <position position="90"/>
    </location>
    <ligand>
        <name>ATP</name>
        <dbReference type="ChEBI" id="CHEBI:30616"/>
    </ligand>
</feature>
<evidence type="ECO:0000256" key="3">
    <source>
        <dbReference type="ARBA" id="ARBA00022763"/>
    </source>
</evidence>
<dbReference type="HAMAP" id="MF_00016">
    <property type="entry name" value="DNA_HJ_migration_RuvB"/>
    <property type="match status" value="1"/>
</dbReference>
<comment type="function">
    <text evidence="9">The RuvA-RuvB-RuvC complex processes Holliday junction (HJ) DNA during genetic recombination and DNA repair, while the RuvA-RuvB complex plays an important role in the rescue of blocked DNA replication forks via replication fork reversal (RFR). RuvA specifically binds to HJ cruciform DNA, conferring on it an open structure. The RuvB hexamer acts as an ATP-dependent pump, pulling dsDNA into and through the RuvAB complex. RuvB forms 2 homohexamers on either side of HJ DNA bound by 1 or 2 RuvA tetramers; 4 subunits per hexamer contact DNA at a time. Coordinated motions by a converter formed by DNA-disengaged RuvB subunits stimulates ATP hydrolysis and nucleotide exchange. Immobilization of the converter enables RuvB to convert the ATP-contained energy into a lever motion, pulling 2 nucleotides of DNA out of the RuvA tetramer per ATP hydrolyzed, thus driving DNA branch migration. The RuvB motors rotate together with the DNA substrate, which together with the progressing nucleotide cycle form the mechanistic basis for DNA recombination by continuous HJ branch migration. Branch migration allows RuvC to scan DNA until it finds its consensus sequence, where it cleaves and resolves cruciform DNA.</text>
</comment>
<name>A0A0G0HD98_9BACT</name>
<dbReference type="NCBIfam" id="NF000868">
    <property type="entry name" value="PRK00080.1"/>
    <property type="match status" value="1"/>
</dbReference>
<dbReference type="GO" id="GO:0005737">
    <property type="term" value="C:cytoplasm"/>
    <property type="evidence" value="ECO:0007669"/>
    <property type="project" value="UniProtKB-SubCell"/>
</dbReference>
<dbReference type="GO" id="GO:0000400">
    <property type="term" value="F:four-way junction DNA binding"/>
    <property type="evidence" value="ECO:0007669"/>
    <property type="project" value="UniProtKB-UniRule"/>
</dbReference>
<evidence type="ECO:0000259" key="10">
    <source>
        <dbReference type="SMART" id="SM00382"/>
    </source>
</evidence>
<dbReference type="Proteomes" id="UP000034333">
    <property type="component" value="Unassembled WGS sequence"/>
</dbReference>
<dbReference type="NCBIfam" id="TIGR00635">
    <property type="entry name" value="ruvB"/>
    <property type="match status" value="1"/>
</dbReference>